<dbReference type="AlphaFoldDB" id="A0A9J6F8S9"/>
<evidence type="ECO:0000313" key="1">
    <source>
        <dbReference type="EMBL" id="KAH8042583.1"/>
    </source>
</evidence>
<name>A0A9J6F8S9_RHIMP</name>
<accession>A0A9J6F8S9</accession>
<reference evidence="1" key="2">
    <citation type="submission" date="2021-09" db="EMBL/GenBank/DDBJ databases">
        <authorList>
            <person name="Jia N."/>
            <person name="Wang J."/>
            <person name="Shi W."/>
            <person name="Du L."/>
            <person name="Sun Y."/>
            <person name="Zhan W."/>
            <person name="Jiang J."/>
            <person name="Wang Q."/>
            <person name="Zhang B."/>
            <person name="Ji P."/>
            <person name="Sakyi L.B."/>
            <person name="Cui X."/>
            <person name="Yuan T."/>
            <person name="Jiang B."/>
            <person name="Yang W."/>
            <person name="Lam T.T.-Y."/>
            <person name="Chang Q."/>
            <person name="Ding S."/>
            <person name="Wang X."/>
            <person name="Zhu J."/>
            <person name="Ruan X."/>
            <person name="Zhao L."/>
            <person name="Wei J."/>
            <person name="Que T."/>
            <person name="Du C."/>
            <person name="Cheng J."/>
            <person name="Dai P."/>
            <person name="Han X."/>
            <person name="Huang E."/>
            <person name="Gao Y."/>
            <person name="Liu J."/>
            <person name="Shao H."/>
            <person name="Ye R."/>
            <person name="Li L."/>
            <person name="Wei W."/>
            <person name="Wang X."/>
            <person name="Wang C."/>
            <person name="Huo Q."/>
            <person name="Li W."/>
            <person name="Guo W."/>
            <person name="Chen H."/>
            <person name="Chen S."/>
            <person name="Zhou L."/>
            <person name="Zhou L."/>
            <person name="Ni X."/>
            <person name="Tian J."/>
            <person name="Zhou Y."/>
            <person name="Sheng Y."/>
            <person name="Liu T."/>
            <person name="Pan Y."/>
            <person name="Xia L."/>
            <person name="Li J."/>
            <person name="Zhao F."/>
            <person name="Cao W."/>
        </authorList>
    </citation>
    <scope>NUCLEOTIDE SEQUENCE</scope>
    <source>
        <strain evidence="1">Rmic-2018</strain>
        <tissue evidence="1">Larvae</tissue>
    </source>
</reference>
<evidence type="ECO:0000313" key="2">
    <source>
        <dbReference type="Proteomes" id="UP000821866"/>
    </source>
</evidence>
<gene>
    <name evidence="1" type="ORF">HPB51_024804</name>
</gene>
<protein>
    <submittedName>
        <fullName evidence="1">Uncharacterized protein</fullName>
    </submittedName>
</protein>
<dbReference type="Proteomes" id="UP000821866">
    <property type="component" value="Chromosome 1"/>
</dbReference>
<organism evidence="1 2">
    <name type="scientific">Rhipicephalus microplus</name>
    <name type="common">Cattle tick</name>
    <name type="synonym">Boophilus microplus</name>
    <dbReference type="NCBI Taxonomy" id="6941"/>
    <lineage>
        <taxon>Eukaryota</taxon>
        <taxon>Metazoa</taxon>
        <taxon>Ecdysozoa</taxon>
        <taxon>Arthropoda</taxon>
        <taxon>Chelicerata</taxon>
        <taxon>Arachnida</taxon>
        <taxon>Acari</taxon>
        <taxon>Parasitiformes</taxon>
        <taxon>Ixodida</taxon>
        <taxon>Ixodoidea</taxon>
        <taxon>Ixodidae</taxon>
        <taxon>Rhipicephalinae</taxon>
        <taxon>Rhipicephalus</taxon>
        <taxon>Boophilus</taxon>
    </lineage>
</organism>
<sequence>MTTRLPTDTDAGISATAKKLGDINKAYQAPLENSALQGNRIMDIGILPSVFSSLACSKCVNRTLKLEECSHEGMCSACAVKCTDCGFRRPFHTSRKCRQPRSKTRMPLSCGTSRSTMRKRKMMRTMTDSRLIKTCHYRLEPTRQAQCSLYFAMNCISFGVIGAVSNFVHQIQQAMAELGVMAVVSSNVVKDSNSTNGTAKCLYVSLCDVIPCY</sequence>
<dbReference type="EMBL" id="JABSTU010000001">
    <property type="protein sequence ID" value="KAH8042583.1"/>
    <property type="molecule type" value="Genomic_DNA"/>
</dbReference>
<comment type="caution">
    <text evidence="1">The sequence shown here is derived from an EMBL/GenBank/DDBJ whole genome shotgun (WGS) entry which is preliminary data.</text>
</comment>
<proteinExistence type="predicted"/>
<reference evidence="1" key="1">
    <citation type="journal article" date="2020" name="Cell">
        <title>Large-Scale Comparative Analyses of Tick Genomes Elucidate Their Genetic Diversity and Vector Capacities.</title>
        <authorList>
            <consortium name="Tick Genome and Microbiome Consortium (TIGMIC)"/>
            <person name="Jia N."/>
            <person name="Wang J."/>
            <person name="Shi W."/>
            <person name="Du L."/>
            <person name="Sun Y."/>
            <person name="Zhan W."/>
            <person name="Jiang J.F."/>
            <person name="Wang Q."/>
            <person name="Zhang B."/>
            <person name="Ji P."/>
            <person name="Bell-Sakyi L."/>
            <person name="Cui X.M."/>
            <person name="Yuan T.T."/>
            <person name="Jiang B.G."/>
            <person name="Yang W.F."/>
            <person name="Lam T.T."/>
            <person name="Chang Q.C."/>
            <person name="Ding S.J."/>
            <person name="Wang X.J."/>
            <person name="Zhu J.G."/>
            <person name="Ruan X.D."/>
            <person name="Zhao L."/>
            <person name="Wei J.T."/>
            <person name="Ye R.Z."/>
            <person name="Que T.C."/>
            <person name="Du C.H."/>
            <person name="Zhou Y.H."/>
            <person name="Cheng J.X."/>
            <person name="Dai P.F."/>
            <person name="Guo W.B."/>
            <person name="Han X.H."/>
            <person name="Huang E.J."/>
            <person name="Li L.F."/>
            <person name="Wei W."/>
            <person name="Gao Y.C."/>
            <person name="Liu J.Z."/>
            <person name="Shao H.Z."/>
            <person name="Wang X."/>
            <person name="Wang C.C."/>
            <person name="Yang T.C."/>
            <person name="Huo Q.B."/>
            <person name="Li W."/>
            <person name="Chen H.Y."/>
            <person name="Chen S.E."/>
            <person name="Zhou L.G."/>
            <person name="Ni X.B."/>
            <person name="Tian J.H."/>
            <person name="Sheng Y."/>
            <person name="Liu T."/>
            <person name="Pan Y.S."/>
            <person name="Xia L.Y."/>
            <person name="Li J."/>
            <person name="Zhao F."/>
            <person name="Cao W.C."/>
        </authorList>
    </citation>
    <scope>NUCLEOTIDE SEQUENCE</scope>
    <source>
        <strain evidence="1">Rmic-2018</strain>
    </source>
</reference>
<keyword evidence="2" id="KW-1185">Reference proteome</keyword>